<name>A0A8S9GY93_BRACR</name>
<protein>
    <submittedName>
        <fullName evidence="1">Uncharacterized protein</fullName>
    </submittedName>
</protein>
<dbReference type="EMBL" id="QGKY02001925">
    <property type="protein sequence ID" value="KAF2548952.1"/>
    <property type="molecule type" value="Genomic_DNA"/>
</dbReference>
<sequence length="378" mass="42691">MDLQAQSVAKAKSLGGRSLKHPGSASMASFGEIEESNDLVNHIGCVFRYFIVDVVDLGSTPDVARYGRELAVQVYRGMIHKSVESVEMISIYEIKAASIRKRGFKAILDLQSQGVCDSHKAFGEGFHGVLGLNLRGISVAGGVLIYVDGILTQREGCCRRVEGNQLMRVRLCMIMRVYSWVEICENEELLVQGRVRLNRSSLFWLLMAYKGETNESTGYHGYRAAVWSDVQDKVFIQVVTKEILRMRSLCLRAIEVGEIMMRDLQGMQRYLQEREDSRKLQQKGCTSLRRRNQRSSISHGMKVFQRSQGMQVILAKDDQRILQLHRQNRVEHVVTTGCNPKAKGYETIVINTCSRSKVATTAIRSVCELYLRGIVMDA</sequence>
<evidence type="ECO:0000313" key="1">
    <source>
        <dbReference type="EMBL" id="KAF2548952.1"/>
    </source>
</evidence>
<proteinExistence type="predicted"/>
<comment type="caution">
    <text evidence="1">The sequence shown here is derived from an EMBL/GenBank/DDBJ whole genome shotgun (WGS) entry which is preliminary data.</text>
</comment>
<accession>A0A8S9GY93</accession>
<organism evidence="1">
    <name type="scientific">Brassica cretica</name>
    <name type="common">Mustard</name>
    <dbReference type="NCBI Taxonomy" id="69181"/>
    <lineage>
        <taxon>Eukaryota</taxon>
        <taxon>Viridiplantae</taxon>
        <taxon>Streptophyta</taxon>
        <taxon>Embryophyta</taxon>
        <taxon>Tracheophyta</taxon>
        <taxon>Spermatophyta</taxon>
        <taxon>Magnoliopsida</taxon>
        <taxon>eudicotyledons</taxon>
        <taxon>Gunneridae</taxon>
        <taxon>Pentapetalae</taxon>
        <taxon>rosids</taxon>
        <taxon>malvids</taxon>
        <taxon>Brassicales</taxon>
        <taxon>Brassicaceae</taxon>
        <taxon>Brassiceae</taxon>
        <taxon>Brassica</taxon>
    </lineage>
</organism>
<gene>
    <name evidence="1" type="ORF">F2Q70_00022480</name>
</gene>
<reference evidence="1" key="1">
    <citation type="submission" date="2019-12" db="EMBL/GenBank/DDBJ databases">
        <title>Genome sequencing and annotation of Brassica cretica.</title>
        <authorList>
            <person name="Studholme D.J."/>
            <person name="Sarris P.F."/>
        </authorList>
    </citation>
    <scope>NUCLEOTIDE SEQUENCE</scope>
    <source>
        <strain evidence="1">PFS-102/07</strain>
        <tissue evidence="1">Leaf</tissue>
    </source>
</reference>
<dbReference type="AlphaFoldDB" id="A0A8S9GY93"/>